<dbReference type="InterPro" id="IPR036291">
    <property type="entry name" value="NAD(P)-bd_dom_sf"/>
</dbReference>
<reference evidence="4" key="2">
    <citation type="submission" date="2021-08" db="EMBL/GenBank/DDBJ databases">
        <authorList>
            <person name="Tani A."/>
            <person name="Ola A."/>
            <person name="Ogura Y."/>
            <person name="Katsura K."/>
            <person name="Hayashi T."/>
        </authorList>
    </citation>
    <scope>NUCLEOTIDE SEQUENCE</scope>
    <source>
        <strain evidence="4">KCTC 52305</strain>
    </source>
</reference>
<organism evidence="4 5">
    <name type="scientific">Methylobacterium crusticola</name>
    <dbReference type="NCBI Taxonomy" id="1697972"/>
    <lineage>
        <taxon>Bacteria</taxon>
        <taxon>Pseudomonadati</taxon>
        <taxon>Pseudomonadota</taxon>
        <taxon>Alphaproteobacteria</taxon>
        <taxon>Hyphomicrobiales</taxon>
        <taxon>Methylobacteriaceae</taxon>
        <taxon>Methylobacterium</taxon>
    </lineage>
</organism>
<evidence type="ECO:0000313" key="4">
    <source>
        <dbReference type="EMBL" id="GJD50876.1"/>
    </source>
</evidence>
<keyword evidence="1" id="KW-0560">Oxidoreductase</keyword>
<reference evidence="4" key="1">
    <citation type="journal article" date="2021" name="Front. Microbiol.">
        <title>Comprehensive Comparative Genomics and Phenotyping of Methylobacterium Species.</title>
        <authorList>
            <person name="Alessa O."/>
            <person name="Ogura Y."/>
            <person name="Fujitani Y."/>
            <person name="Takami H."/>
            <person name="Hayashi T."/>
            <person name="Sahin N."/>
            <person name="Tani A."/>
        </authorList>
    </citation>
    <scope>NUCLEOTIDE SEQUENCE</scope>
    <source>
        <strain evidence="4">KCTC 52305</strain>
    </source>
</reference>
<feature type="domain" description="Gal80p-like C-terminal" evidence="3">
    <location>
        <begin position="134"/>
        <end position="272"/>
    </location>
</feature>
<protein>
    <submittedName>
        <fullName evidence="4">D-apiose dehydrogenase</fullName>
    </submittedName>
</protein>
<dbReference type="Gene3D" id="3.40.50.720">
    <property type="entry name" value="NAD(P)-binding Rossmann-like Domain"/>
    <property type="match status" value="1"/>
</dbReference>
<comment type="caution">
    <text evidence="4">The sequence shown here is derived from an EMBL/GenBank/DDBJ whole genome shotgun (WGS) entry which is preliminary data.</text>
</comment>
<dbReference type="Gene3D" id="3.30.360.10">
    <property type="entry name" value="Dihydrodipicolinate Reductase, domain 2"/>
    <property type="match status" value="1"/>
</dbReference>
<evidence type="ECO:0000259" key="3">
    <source>
        <dbReference type="Pfam" id="PF22685"/>
    </source>
</evidence>
<evidence type="ECO:0000256" key="1">
    <source>
        <dbReference type="ARBA" id="ARBA00023002"/>
    </source>
</evidence>
<gene>
    <name evidence="4" type="primary">apsD_1</name>
    <name evidence="4" type="ORF">OPKNFCMD_3624</name>
</gene>
<dbReference type="SUPFAM" id="SSF51735">
    <property type="entry name" value="NAD(P)-binding Rossmann-fold domains"/>
    <property type="match status" value="1"/>
</dbReference>
<dbReference type="PANTHER" id="PTHR43818">
    <property type="entry name" value="BCDNA.GH03377"/>
    <property type="match status" value="1"/>
</dbReference>
<dbReference type="Pfam" id="PF22685">
    <property type="entry name" value="Gal80p_C-like"/>
    <property type="match status" value="1"/>
</dbReference>
<dbReference type="InterPro" id="IPR050463">
    <property type="entry name" value="Gfo/Idh/MocA_oxidrdct_glycsds"/>
</dbReference>
<dbReference type="Proteomes" id="UP001055167">
    <property type="component" value="Unassembled WGS sequence"/>
</dbReference>
<accession>A0ABQ4R0P6</accession>
<dbReference type="RefSeq" id="WP_128565933.1">
    <property type="nucleotide sequence ID" value="NZ_BPQH01000011.1"/>
</dbReference>
<dbReference type="PANTHER" id="PTHR43818:SF11">
    <property type="entry name" value="BCDNA.GH03377"/>
    <property type="match status" value="1"/>
</dbReference>
<proteinExistence type="predicted"/>
<feature type="domain" description="Gfo/Idh/MocA-like oxidoreductase N-terminal" evidence="2">
    <location>
        <begin position="5"/>
        <end position="127"/>
    </location>
</feature>
<evidence type="ECO:0000313" key="5">
    <source>
        <dbReference type="Proteomes" id="UP001055167"/>
    </source>
</evidence>
<dbReference type="SUPFAM" id="SSF55347">
    <property type="entry name" value="Glyceraldehyde-3-phosphate dehydrogenase-like, C-terminal domain"/>
    <property type="match status" value="1"/>
</dbReference>
<sequence>MTKPLRVGIIGASAEGGWARDAHVPAVRALDGLELAAIATSRRETADASARAFGVAAAYGDALDLVRAPDIDLVTVAVRVPAHRALVLAALAAGKHVYCEWPLGRDAAEAEEMAAAARAAGVRAAIGLQLRGNPAVRRARALVASGAIGRLLGVSVSSATAAFGPDVPAGMLYAEEPGNGANLVTIQGAHTVDLAVAVAGALRDASALATTRYPSVRVGGERAARTTFDHLLVQGRLAGGGTLSVEVAGGRPPETPFRLEAVGEAGILRLDGGAARGVQSGRLTLTRDGAVQPLDAAGPAGLPEAAINVAGIYAALRDDIAGGTSETAGFEHAARLTRLVEDLLASSRDGGRRPAGRWPEA</sequence>
<name>A0ABQ4R0P6_9HYPH</name>
<evidence type="ECO:0000259" key="2">
    <source>
        <dbReference type="Pfam" id="PF01408"/>
    </source>
</evidence>
<dbReference type="Pfam" id="PF01408">
    <property type="entry name" value="GFO_IDH_MocA"/>
    <property type="match status" value="1"/>
</dbReference>
<dbReference type="EMBL" id="BPQH01000011">
    <property type="protein sequence ID" value="GJD50876.1"/>
    <property type="molecule type" value="Genomic_DNA"/>
</dbReference>
<dbReference type="InterPro" id="IPR055080">
    <property type="entry name" value="Gal80p-like_C"/>
</dbReference>
<keyword evidence="5" id="KW-1185">Reference proteome</keyword>
<dbReference type="InterPro" id="IPR000683">
    <property type="entry name" value="Gfo/Idh/MocA-like_OxRdtase_N"/>
</dbReference>